<proteinExistence type="predicted"/>
<dbReference type="SUPFAM" id="SSF51161">
    <property type="entry name" value="Trimeric LpxA-like enzymes"/>
    <property type="match status" value="1"/>
</dbReference>
<protein>
    <submittedName>
        <fullName evidence="1">Uncharacterized protein</fullName>
    </submittedName>
</protein>
<reference evidence="1" key="1">
    <citation type="journal article" date="2021" name="PeerJ">
        <title>Extensive microbial diversity within the chicken gut microbiome revealed by metagenomics and culture.</title>
        <authorList>
            <person name="Gilroy R."/>
            <person name="Ravi A."/>
            <person name="Getino M."/>
            <person name="Pursley I."/>
            <person name="Horton D.L."/>
            <person name="Alikhan N.F."/>
            <person name="Baker D."/>
            <person name="Gharbi K."/>
            <person name="Hall N."/>
            <person name="Watson M."/>
            <person name="Adriaenssens E.M."/>
            <person name="Foster-Nyarko E."/>
            <person name="Jarju S."/>
            <person name="Secka A."/>
            <person name="Antonio M."/>
            <person name="Oren A."/>
            <person name="Chaudhuri R.R."/>
            <person name="La Ragione R."/>
            <person name="Hildebrand F."/>
            <person name="Pallen M.J."/>
        </authorList>
    </citation>
    <scope>NUCLEOTIDE SEQUENCE</scope>
    <source>
        <strain evidence="1">ChiGjej4B4-18154</strain>
    </source>
</reference>
<dbReference type="AlphaFoldDB" id="A0A9D2E3E0"/>
<comment type="caution">
    <text evidence="1">The sequence shown here is derived from an EMBL/GenBank/DDBJ whole genome shotgun (WGS) entry which is preliminary data.</text>
</comment>
<organism evidence="1 2">
    <name type="scientific">Candidatus Allofournierella merdipullorum</name>
    <dbReference type="NCBI Taxonomy" id="2838595"/>
    <lineage>
        <taxon>Bacteria</taxon>
        <taxon>Bacillati</taxon>
        <taxon>Bacillota</taxon>
        <taxon>Clostridia</taxon>
        <taxon>Eubacteriales</taxon>
        <taxon>Oscillospiraceae</taxon>
        <taxon>Allofournierella</taxon>
    </lineage>
</organism>
<reference evidence="1" key="2">
    <citation type="submission" date="2021-04" db="EMBL/GenBank/DDBJ databases">
        <authorList>
            <person name="Gilroy R."/>
        </authorList>
    </citation>
    <scope>NUCLEOTIDE SEQUENCE</scope>
    <source>
        <strain evidence="1">ChiGjej4B4-18154</strain>
    </source>
</reference>
<dbReference type="InterPro" id="IPR011004">
    <property type="entry name" value="Trimer_LpxA-like_sf"/>
</dbReference>
<name>A0A9D2E3E0_9FIRM</name>
<dbReference type="Gene3D" id="2.160.10.10">
    <property type="entry name" value="Hexapeptide repeat proteins"/>
    <property type="match status" value="1"/>
</dbReference>
<accession>A0A9D2E3E0</accession>
<evidence type="ECO:0000313" key="2">
    <source>
        <dbReference type="Proteomes" id="UP000824035"/>
    </source>
</evidence>
<gene>
    <name evidence="1" type="ORF">H9813_02355</name>
</gene>
<evidence type="ECO:0000313" key="1">
    <source>
        <dbReference type="EMBL" id="HIZ30061.1"/>
    </source>
</evidence>
<dbReference type="EMBL" id="DXBV01000021">
    <property type="protein sequence ID" value="HIZ30061.1"/>
    <property type="molecule type" value="Genomic_DNA"/>
</dbReference>
<dbReference type="Proteomes" id="UP000824035">
    <property type="component" value="Unassembled WGS sequence"/>
</dbReference>
<sequence length="205" mass="22597">MNQKYEISEIAHPKYPWLHRIRALSDVRPGVQKGDLGGYVQGEENLSQEGTCWIFDNAIACDDAFVNQQAVLSEYAIVRGSALVSGNANVRGNAVVDDHALVMNGMVRGYAHVAGNACICADKVTEHEPTVQEHASVYGVVAGNVCVEESAIVLPGARIENPTPDRFRLLATRIEIERSYYRMYGRPEPAARDKESQTKASNHER</sequence>